<dbReference type="PANTHER" id="PTHR11214">
    <property type="entry name" value="BETA-1,3-N-ACETYLGLUCOSAMINYLTRANSFERASE"/>
    <property type="match status" value="1"/>
</dbReference>
<feature type="region of interest" description="Disordered" evidence="13">
    <location>
        <begin position="497"/>
        <end position="537"/>
    </location>
</feature>
<dbReference type="Gene3D" id="3.90.550.50">
    <property type="match status" value="1"/>
</dbReference>
<dbReference type="AlphaFoldDB" id="A0ABD1JP69"/>
<evidence type="ECO:0000256" key="11">
    <source>
        <dbReference type="ARBA" id="ARBA00023136"/>
    </source>
</evidence>
<evidence type="ECO:0000256" key="4">
    <source>
        <dbReference type="ARBA" id="ARBA00022676"/>
    </source>
</evidence>
<comment type="pathway">
    <text evidence="2">Protein modification; protein glycosylation.</text>
</comment>
<evidence type="ECO:0000256" key="8">
    <source>
        <dbReference type="ARBA" id="ARBA00022989"/>
    </source>
</evidence>
<evidence type="ECO:0008006" key="17">
    <source>
        <dbReference type="Google" id="ProtNLM"/>
    </source>
</evidence>
<proteinExistence type="inferred from homology"/>
<feature type="compositionally biased region" description="Basic and acidic residues" evidence="13">
    <location>
        <begin position="528"/>
        <end position="537"/>
    </location>
</feature>
<comment type="caution">
    <text evidence="15">The sequence shown here is derived from an EMBL/GenBank/DDBJ whole genome shotgun (WGS) entry which is preliminary data.</text>
</comment>
<evidence type="ECO:0000313" key="15">
    <source>
        <dbReference type="EMBL" id="KAL2088629.1"/>
    </source>
</evidence>
<dbReference type="EMBL" id="JBHFQA010000013">
    <property type="protein sequence ID" value="KAL2088629.1"/>
    <property type="molecule type" value="Genomic_DNA"/>
</dbReference>
<keyword evidence="6 14" id="KW-0812">Transmembrane</keyword>
<dbReference type="Pfam" id="PF01762">
    <property type="entry name" value="Galactosyl_T"/>
    <property type="match status" value="1"/>
</dbReference>
<comment type="similarity">
    <text evidence="3">Belongs to the glycosyltransferase 31 family.</text>
</comment>
<evidence type="ECO:0000256" key="12">
    <source>
        <dbReference type="ARBA" id="ARBA00023180"/>
    </source>
</evidence>
<comment type="subcellular location">
    <subcellularLocation>
        <location evidence="1">Golgi apparatus membrane</location>
        <topology evidence="1">Single-pass type II membrane protein</topology>
    </subcellularLocation>
</comment>
<evidence type="ECO:0000256" key="1">
    <source>
        <dbReference type="ARBA" id="ARBA00004323"/>
    </source>
</evidence>
<feature type="compositionally biased region" description="Basic and acidic residues" evidence="13">
    <location>
        <begin position="503"/>
        <end position="519"/>
    </location>
</feature>
<evidence type="ECO:0000256" key="7">
    <source>
        <dbReference type="ARBA" id="ARBA00022968"/>
    </source>
</evidence>
<evidence type="ECO:0000256" key="6">
    <source>
        <dbReference type="ARBA" id="ARBA00022692"/>
    </source>
</evidence>
<sequence length="537" mass="61034">MRICILKKIKNYGFQNLIPVCRRQTSERDDHSTSKSLVYKVTSKICCFRRLLCCVCMPVLLTVCVFVYITLSVCLSMTSLQTVQESLTAAYTINGKFTAPGLEAGPVHAAHPKGTFWRSQLNPNKTGLWNRLQYKLDLFHSLVLRPGKGRPLSFQKPVPMLARTAVTACVFSPASLEKALPDFHTLPFRIKEFISRMLCQDYALITDQPGLCDTGPGKAGGTRPFLLLAIKSQDEHYEQRRVIRDTWGKTGQLRGRKGKGGLVRRVFLLGKSGIRPNHTQEELLNLENARYGDLLRWDFKDTFFNLTLKDVLFWHWLALRCPHAHFVFKGDDDVFLQTPALLDYLQERVEKEEKKAAAVQKHDRQLESFIVGDVIPLAQPIRSKDNKYYIPESLYTGTYPTYTGGGGVVYSGALALRLQAVSPRVHLFPIDDVYVGMCLERLGVIPTHEPAFLTFDFPDGEEELPCAYHSILLVHKRSPEVVRRLWAEVLEPPAECHNTSLRVEPEPKKKPKEDKDPPKAKPNKSVKKHEIDIMDFM</sequence>
<evidence type="ECO:0000256" key="13">
    <source>
        <dbReference type="SAM" id="MobiDB-lite"/>
    </source>
</evidence>
<evidence type="ECO:0000256" key="14">
    <source>
        <dbReference type="SAM" id="Phobius"/>
    </source>
</evidence>
<keyword evidence="11 14" id="KW-0472">Membrane</keyword>
<keyword evidence="10" id="KW-0443">Lipid metabolism</keyword>
<keyword evidence="4" id="KW-0328">Glycosyltransferase</keyword>
<dbReference type="GO" id="GO:0016757">
    <property type="term" value="F:glycosyltransferase activity"/>
    <property type="evidence" value="ECO:0007669"/>
    <property type="project" value="UniProtKB-KW"/>
</dbReference>
<dbReference type="InterPro" id="IPR002659">
    <property type="entry name" value="Glyco_trans_31"/>
</dbReference>
<keyword evidence="5" id="KW-0808">Transferase</keyword>
<name>A0ABD1JP69_9TELE</name>
<evidence type="ECO:0000256" key="9">
    <source>
        <dbReference type="ARBA" id="ARBA00023034"/>
    </source>
</evidence>
<reference evidence="15 16" key="1">
    <citation type="submission" date="2024-09" db="EMBL/GenBank/DDBJ databases">
        <title>A chromosome-level genome assembly of Gray's grenadier anchovy, Coilia grayii.</title>
        <authorList>
            <person name="Fu Z."/>
        </authorList>
    </citation>
    <scope>NUCLEOTIDE SEQUENCE [LARGE SCALE GENOMIC DNA]</scope>
    <source>
        <strain evidence="15">G4</strain>
        <tissue evidence="15">Muscle</tissue>
    </source>
</reference>
<evidence type="ECO:0000313" key="16">
    <source>
        <dbReference type="Proteomes" id="UP001591681"/>
    </source>
</evidence>
<keyword evidence="7" id="KW-0735">Signal-anchor</keyword>
<keyword evidence="16" id="KW-1185">Reference proteome</keyword>
<keyword evidence="8 14" id="KW-1133">Transmembrane helix</keyword>
<keyword evidence="12" id="KW-0325">Glycoprotein</keyword>
<evidence type="ECO:0000256" key="5">
    <source>
        <dbReference type="ARBA" id="ARBA00022679"/>
    </source>
</evidence>
<feature type="transmembrane region" description="Helical" evidence="14">
    <location>
        <begin position="51"/>
        <end position="71"/>
    </location>
</feature>
<dbReference type="Proteomes" id="UP001591681">
    <property type="component" value="Unassembled WGS sequence"/>
</dbReference>
<dbReference type="FunFam" id="3.90.550.50:FF:000001">
    <property type="entry name" value="Hexosyltransferase"/>
    <property type="match status" value="1"/>
</dbReference>
<accession>A0ABD1JP69</accession>
<evidence type="ECO:0000256" key="2">
    <source>
        <dbReference type="ARBA" id="ARBA00004922"/>
    </source>
</evidence>
<gene>
    <name evidence="15" type="ORF">ACEWY4_015528</name>
</gene>
<keyword evidence="9" id="KW-0333">Golgi apparatus</keyword>
<dbReference type="PANTHER" id="PTHR11214:SF234">
    <property type="entry name" value="HEXOSYLTRANSFERASE"/>
    <property type="match status" value="1"/>
</dbReference>
<evidence type="ECO:0000256" key="3">
    <source>
        <dbReference type="ARBA" id="ARBA00008661"/>
    </source>
</evidence>
<protein>
    <recommendedName>
        <fullName evidence="17">Hexosyltransferase</fullName>
    </recommendedName>
</protein>
<evidence type="ECO:0000256" key="10">
    <source>
        <dbReference type="ARBA" id="ARBA00023098"/>
    </source>
</evidence>
<organism evidence="15 16">
    <name type="scientific">Coilia grayii</name>
    <name type="common">Gray's grenadier anchovy</name>
    <dbReference type="NCBI Taxonomy" id="363190"/>
    <lineage>
        <taxon>Eukaryota</taxon>
        <taxon>Metazoa</taxon>
        <taxon>Chordata</taxon>
        <taxon>Craniata</taxon>
        <taxon>Vertebrata</taxon>
        <taxon>Euteleostomi</taxon>
        <taxon>Actinopterygii</taxon>
        <taxon>Neopterygii</taxon>
        <taxon>Teleostei</taxon>
        <taxon>Clupei</taxon>
        <taxon>Clupeiformes</taxon>
        <taxon>Clupeoidei</taxon>
        <taxon>Engraulidae</taxon>
        <taxon>Coilinae</taxon>
        <taxon>Coilia</taxon>
    </lineage>
</organism>
<dbReference type="GO" id="GO:0006629">
    <property type="term" value="P:lipid metabolic process"/>
    <property type="evidence" value="ECO:0007669"/>
    <property type="project" value="UniProtKB-KW"/>
</dbReference>
<dbReference type="GO" id="GO:0000139">
    <property type="term" value="C:Golgi membrane"/>
    <property type="evidence" value="ECO:0007669"/>
    <property type="project" value="UniProtKB-SubCell"/>
</dbReference>